<name>A0ABV9AAL7_9ACTN</name>
<evidence type="ECO:0000313" key="3">
    <source>
        <dbReference type="EMBL" id="MFC4495648.1"/>
    </source>
</evidence>
<feature type="signal peptide" evidence="2">
    <location>
        <begin position="1"/>
        <end position="35"/>
    </location>
</feature>
<feature type="region of interest" description="Disordered" evidence="1">
    <location>
        <begin position="356"/>
        <end position="387"/>
    </location>
</feature>
<feature type="chain" id="PRO_5046163462" description="Right-handed parallel beta-helix repeat-containing protein" evidence="2">
    <location>
        <begin position="36"/>
        <end position="387"/>
    </location>
</feature>
<keyword evidence="2" id="KW-0732">Signal</keyword>
<evidence type="ECO:0008006" key="5">
    <source>
        <dbReference type="Google" id="ProtNLM"/>
    </source>
</evidence>
<dbReference type="PROSITE" id="PS51318">
    <property type="entry name" value="TAT"/>
    <property type="match status" value="1"/>
</dbReference>
<feature type="compositionally biased region" description="Polar residues" evidence="1">
    <location>
        <begin position="377"/>
        <end position="387"/>
    </location>
</feature>
<evidence type="ECO:0000256" key="2">
    <source>
        <dbReference type="SAM" id="SignalP"/>
    </source>
</evidence>
<dbReference type="SUPFAM" id="SSF51126">
    <property type="entry name" value="Pectin lyase-like"/>
    <property type="match status" value="1"/>
</dbReference>
<reference evidence="4" key="1">
    <citation type="journal article" date="2019" name="Int. J. Syst. Evol. Microbiol.">
        <title>The Global Catalogue of Microorganisms (GCM) 10K type strain sequencing project: providing services to taxonomists for standard genome sequencing and annotation.</title>
        <authorList>
            <consortium name="The Broad Institute Genomics Platform"/>
            <consortium name="The Broad Institute Genome Sequencing Center for Infectious Disease"/>
            <person name="Wu L."/>
            <person name="Ma J."/>
        </authorList>
    </citation>
    <scope>NUCLEOTIDE SEQUENCE [LARGE SCALE GENOMIC DNA]</scope>
    <source>
        <strain evidence="4">CGMCC 4.7357</strain>
    </source>
</reference>
<gene>
    <name evidence="3" type="ORF">ACFPA8_16080</name>
</gene>
<proteinExistence type="predicted"/>
<evidence type="ECO:0000313" key="4">
    <source>
        <dbReference type="Proteomes" id="UP001595997"/>
    </source>
</evidence>
<protein>
    <recommendedName>
        <fullName evidence="5">Right-handed parallel beta-helix repeat-containing protein</fullName>
    </recommendedName>
</protein>
<dbReference type="EMBL" id="JBHSFH010000007">
    <property type="protein sequence ID" value="MFC4495648.1"/>
    <property type="molecule type" value="Genomic_DNA"/>
</dbReference>
<dbReference type="RefSeq" id="WP_386448799.1">
    <property type="nucleotide sequence ID" value="NZ_JBHSFH010000007.1"/>
</dbReference>
<sequence>MTDTPRRVALRRVTLTAVTGLGLCLTLLPAGQAQAQAQAPARVPCNDVAALRTAIGNANTDGGTIALAPHCVYTLTAADNPDDGLPEITGKVRITGNNTTIQRAQFAPAFRIFHVGQGGSLSLDSLTVRGGQAPPAPLLASNGGAVYNDRGRVALTDTTVRNNSSSWLGGGIWNSRGTLVLRNTTVRDNTSENAGGVATNGTMTMRGGALRDNTGTLWAGGLANAGDTTLTDVSVDGNHIGGQSGSFLHLGGGIMTMQIDDESGPLRLNATRVRGNIAQGQGGGILIGADEPTTLYRSVVTRNAANGGPGSGGGIYNSSSRFGLFTNPVAGPERTSSNSAKQTAEVNLIRSAVFKNTPDNCAPPNSVPRCDAVGSAPATNTPEPGRN</sequence>
<dbReference type="Gene3D" id="2.160.20.10">
    <property type="entry name" value="Single-stranded right-handed beta-helix, Pectin lyase-like"/>
    <property type="match status" value="1"/>
</dbReference>
<accession>A0ABV9AAL7</accession>
<keyword evidence="4" id="KW-1185">Reference proteome</keyword>
<dbReference type="InterPro" id="IPR011050">
    <property type="entry name" value="Pectin_lyase_fold/virulence"/>
</dbReference>
<dbReference type="InterPro" id="IPR012334">
    <property type="entry name" value="Pectin_lyas_fold"/>
</dbReference>
<evidence type="ECO:0000256" key="1">
    <source>
        <dbReference type="SAM" id="MobiDB-lite"/>
    </source>
</evidence>
<dbReference type="Proteomes" id="UP001595997">
    <property type="component" value="Unassembled WGS sequence"/>
</dbReference>
<comment type="caution">
    <text evidence="3">The sequence shown here is derived from an EMBL/GenBank/DDBJ whole genome shotgun (WGS) entry which is preliminary data.</text>
</comment>
<organism evidence="3 4">
    <name type="scientific">Streptomyces ovatisporus</name>
    <dbReference type="NCBI Taxonomy" id="1128682"/>
    <lineage>
        <taxon>Bacteria</taxon>
        <taxon>Bacillati</taxon>
        <taxon>Actinomycetota</taxon>
        <taxon>Actinomycetes</taxon>
        <taxon>Kitasatosporales</taxon>
        <taxon>Streptomycetaceae</taxon>
        <taxon>Streptomyces</taxon>
    </lineage>
</organism>
<dbReference type="InterPro" id="IPR006311">
    <property type="entry name" value="TAT_signal"/>
</dbReference>